<organism evidence="1 2">
    <name type="scientific">Rhizoclosmatium globosum</name>
    <dbReference type="NCBI Taxonomy" id="329046"/>
    <lineage>
        <taxon>Eukaryota</taxon>
        <taxon>Fungi</taxon>
        <taxon>Fungi incertae sedis</taxon>
        <taxon>Chytridiomycota</taxon>
        <taxon>Chytridiomycota incertae sedis</taxon>
        <taxon>Chytridiomycetes</taxon>
        <taxon>Chytridiales</taxon>
        <taxon>Chytriomycetaceae</taxon>
        <taxon>Rhizoclosmatium</taxon>
    </lineage>
</organism>
<proteinExistence type="predicted"/>
<keyword evidence="2" id="KW-1185">Reference proteome</keyword>
<dbReference type="Proteomes" id="UP000193642">
    <property type="component" value="Unassembled WGS sequence"/>
</dbReference>
<evidence type="ECO:0000313" key="1">
    <source>
        <dbReference type="EMBL" id="ORY37088.1"/>
    </source>
</evidence>
<gene>
    <name evidence="1" type="ORF">BCR33DRAFT_721723</name>
</gene>
<dbReference type="EMBL" id="MCGO01000052">
    <property type="protein sequence ID" value="ORY37088.1"/>
    <property type="molecule type" value="Genomic_DNA"/>
</dbReference>
<comment type="caution">
    <text evidence="1">The sequence shown here is derived from an EMBL/GenBank/DDBJ whole genome shotgun (WGS) entry which is preliminary data.</text>
</comment>
<sequence>MHCHSIKIAPEPLYSSKNVFLTAKNDRLLQFYLSSKPDASIDVAIIFGATVSIRDKTQHIETVMFSLYANDKMKGYSHGLQGLSDPKLNHLLQMVEPENSINYDLSELLTHVRTLNHSVSREIKAVDLMLWLTLHKLADEEICRRISLVLYKLSTLERLTVEQSALLREIRMYVKMLGLVHLKHVLALISASA</sequence>
<protein>
    <submittedName>
        <fullName evidence="1">Uncharacterized protein</fullName>
    </submittedName>
</protein>
<evidence type="ECO:0000313" key="2">
    <source>
        <dbReference type="Proteomes" id="UP000193642"/>
    </source>
</evidence>
<name>A0A1Y2BQS1_9FUNG</name>
<reference evidence="1 2" key="1">
    <citation type="submission" date="2016-07" db="EMBL/GenBank/DDBJ databases">
        <title>Pervasive Adenine N6-methylation of Active Genes in Fungi.</title>
        <authorList>
            <consortium name="DOE Joint Genome Institute"/>
            <person name="Mondo S.J."/>
            <person name="Dannebaum R.O."/>
            <person name="Kuo R.C."/>
            <person name="Labutti K."/>
            <person name="Haridas S."/>
            <person name="Kuo A."/>
            <person name="Salamov A."/>
            <person name="Ahrendt S.R."/>
            <person name="Lipzen A."/>
            <person name="Sullivan W."/>
            <person name="Andreopoulos W.B."/>
            <person name="Clum A."/>
            <person name="Lindquist E."/>
            <person name="Daum C."/>
            <person name="Ramamoorthy G.K."/>
            <person name="Gryganskyi A."/>
            <person name="Culley D."/>
            <person name="Magnuson J.K."/>
            <person name="James T.Y."/>
            <person name="O'Malley M.A."/>
            <person name="Stajich J.E."/>
            <person name="Spatafora J.W."/>
            <person name="Visel A."/>
            <person name="Grigoriev I.V."/>
        </authorList>
    </citation>
    <scope>NUCLEOTIDE SEQUENCE [LARGE SCALE GENOMIC DNA]</scope>
    <source>
        <strain evidence="1 2">JEL800</strain>
    </source>
</reference>
<accession>A0A1Y2BQS1</accession>
<dbReference type="AlphaFoldDB" id="A0A1Y2BQS1"/>
<dbReference type="OrthoDB" id="2115828at2759"/>